<proteinExistence type="predicted"/>
<feature type="region of interest" description="Disordered" evidence="1">
    <location>
        <begin position="1"/>
        <end position="29"/>
    </location>
</feature>
<comment type="caution">
    <text evidence="3">The sequence shown here is derived from an EMBL/GenBank/DDBJ whole genome shotgun (WGS) entry which is preliminary data.</text>
</comment>
<protein>
    <recommendedName>
        <fullName evidence="2">DUF4806 domain-containing protein</fullName>
    </recommendedName>
</protein>
<sequence>NPERPFTFSDKLNVHETPPTEDCLTPSGSNVSISSPLSASVSDTSVSHRSSEFEVSVLNCLASIKENIDQHSIILNEVIRSIRATNQPSSVAPKDLPNFPIKNLAELKKFDALLQENQELVRYMTSRLAAVGGSTIEYHTRRALKFLMSNEVAVNFNWKGREKLSFEKTKIMSVIYGKNSIL</sequence>
<gene>
    <name evidence="3" type="ORF">AMK59_4867</name>
</gene>
<evidence type="ECO:0000259" key="2">
    <source>
        <dbReference type="Pfam" id="PF16064"/>
    </source>
</evidence>
<dbReference type="AlphaFoldDB" id="A0A0T6B853"/>
<dbReference type="PANTHER" id="PTHR34153">
    <property type="entry name" value="SI:CH211-262H13.3-RELATED-RELATED"/>
    <property type="match status" value="1"/>
</dbReference>
<dbReference type="Pfam" id="PF16064">
    <property type="entry name" value="DUF4806"/>
    <property type="match status" value="1"/>
</dbReference>
<evidence type="ECO:0000313" key="4">
    <source>
        <dbReference type="Proteomes" id="UP000051574"/>
    </source>
</evidence>
<evidence type="ECO:0000313" key="3">
    <source>
        <dbReference type="EMBL" id="KRT83544.1"/>
    </source>
</evidence>
<organism evidence="3 4">
    <name type="scientific">Oryctes borbonicus</name>
    <dbReference type="NCBI Taxonomy" id="1629725"/>
    <lineage>
        <taxon>Eukaryota</taxon>
        <taxon>Metazoa</taxon>
        <taxon>Ecdysozoa</taxon>
        <taxon>Arthropoda</taxon>
        <taxon>Hexapoda</taxon>
        <taxon>Insecta</taxon>
        <taxon>Pterygota</taxon>
        <taxon>Neoptera</taxon>
        <taxon>Endopterygota</taxon>
        <taxon>Coleoptera</taxon>
        <taxon>Polyphaga</taxon>
        <taxon>Scarabaeiformia</taxon>
        <taxon>Scarabaeidae</taxon>
        <taxon>Dynastinae</taxon>
        <taxon>Oryctes</taxon>
    </lineage>
</organism>
<feature type="domain" description="DUF4806" evidence="2">
    <location>
        <begin position="98"/>
        <end position="170"/>
    </location>
</feature>
<feature type="non-terminal residue" evidence="3">
    <location>
        <position position="1"/>
    </location>
</feature>
<keyword evidence="4" id="KW-1185">Reference proteome</keyword>
<dbReference type="InterPro" id="IPR032071">
    <property type="entry name" value="DUF4806"/>
</dbReference>
<accession>A0A0T6B853</accession>
<dbReference type="OrthoDB" id="6776294at2759"/>
<dbReference type="PANTHER" id="PTHR34153:SF2">
    <property type="entry name" value="SI:CH211-262H13.3-RELATED"/>
    <property type="match status" value="1"/>
</dbReference>
<reference evidence="3 4" key="1">
    <citation type="submission" date="2015-09" db="EMBL/GenBank/DDBJ databases">
        <title>Draft genome of the scarab beetle Oryctes borbonicus.</title>
        <authorList>
            <person name="Meyer J.M."/>
            <person name="Markov G.V."/>
            <person name="Baskaran P."/>
            <person name="Herrmann M."/>
            <person name="Sommer R.J."/>
            <person name="Roedelsperger C."/>
        </authorList>
    </citation>
    <scope>NUCLEOTIDE SEQUENCE [LARGE SCALE GENOMIC DNA]</scope>
    <source>
        <strain evidence="3">OB123</strain>
        <tissue evidence="3">Whole animal</tissue>
    </source>
</reference>
<dbReference type="EMBL" id="LJIG01009206">
    <property type="protein sequence ID" value="KRT83544.1"/>
    <property type="molecule type" value="Genomic_DNA"/>
</dbReference>
<dbReference type="Proteomes" id="UP000051574">
    <property type="component" value="Unassembled WGS sequence"/>
</dbReference>
<evidence type="ECO:0000256" key="1">
    <source>
        <dbReference type="SAM" id="MobiDB-lite"/>
    </source>
</evidence>
<name>A0A0T6B853_9SCAR</name>